<keyword evidence="1" id="KW-1133">Transmembrane helix</keyword>
<reference evidence="4 5" key="1">
    <citation type="submission" date="2021-04" db="EMBL/GenBank/DDBJ databases">
        <authorList>
            <person name="De Guttry C."/>
            <person name="Zahm M."/>
            <person name="Klopp C."/>
            <person name="Cabau C."/>
            <person name="Louis A."/>
            <person name="Berthelot C."/>
            <person name="Parey E."/>
            <person name="Roest Crollius H."/>
            <person name="Montfort J."/>
            <person name="Robinson-Rechavi M."/>
            <person name="Bucao C."/>
            <person name="Bouchez O."/>
            <person name="Gislard M."/>
            <person name="Lluch J."/>
            <person name="Milhes M."/>
            <person name="Lampietro C."/>
            <person name="Lopez Roques C."/>
            <person name="Donnadieu C."/>
            <person name="Braasch I."/>
            <person name="Desvignes T."/>
            <person name="Postlethwait J."/>
            <person name="Bobe J."/>
            <person name="Wedekind C."/>
            <person name="Guiguen Y."/>
        </authorList>
    </citation>
    <scope>NUCLEOTIDE SEQUENCE [LARGE SCALE GENOMIC DNA]</scope>
    <source>
        <strain evidence="4">Cs_M1</strain>
        <tissue evidence="4">Blood</tissue>
    </source>
</reference>
<dbReference type="PROSITE" id="PS50835">
    <property type="entry name" value="IG_LIKE"/>
    <property type="match status" value="5"/>
</dbReference>
<sequence>MSGAGAGSLVLIGCLLRGALCQNGKVLIPSGIKALSGSCVLIPCRFTLESKYESSLTRPCKGTWNRVIVKPVLMAPTRDDLLEKNCTTILNLPYPYPRSYLSQSFFNLECDKSLPFKFPESINIDVKDSPPQPTLTPVTVIVKEGESVILICSAASPCPFLPPTLTWTPRLGDSVKKQNKRRHQTEVTESTLTFTASYLHHGQTMSCTALYKRQDGNSDVSSEKSLTITVLYPPRNTSVSVRPSGSVVEGSSVTLTCISNANPGVLTYNWFRVDGKQFTSAGSRRVVTIQVSADNSQFYCEASNYLGLQKSTVIQLGVPYPPRNTLASVSPSSSVVEGSSVSLTCSSNANPAVGRYNWYRVNGEQVTTVGARRMLSVQVPADDSYFYCEASNDHGTENSSVIQLDGMYPPKKTFASVSPSGSMVEGSSVTLTCRSNANPAVKSYTWYRVNEDQVAPVKATRVLTVQVSPDNTQFYCEARNDLGLQKSAVFQLGVAYKPRNTSVSVSPSGLVVEGSSLTLTCSSNANPAVKTYNWYRVNESKMVPMESRSQSLVLQDISESGLFCCEAQNSYGKEMANIFVYLHHCPSTPTVSVPSIICGVVIVLWILTVIFGVYRYIRLSRGLKSVDDTYATLEISNVTSTYEVIQRKEHGSRGAQRETSGSDM</sequence>
<dbReference type="InterPro" id="IPR007110">
    <property type="entry name" value="Ig-like_dom"/>
</dbReference>
<dbReference type="InterPro" id="IPR013783">
    <property type="entry name" value="Ig-like_fold"/>
</dbReference>
<evidence type="ECO:0000313" key="4">
    <source>
        <dbReference type="EMBL" id="KAK6326171.1"/>
    </source>
</evidence>
<keyword evidence="5" id="KW-1185">Reference proteome</keyword>
<protein>
    <recommendedName>
        <fullName evidence="3">Ig-like domain-containing protein</fullName>
    </recommendedName>
</protein>
<dbReference type="InterPro" id="IPR003598">
    <property type="entry name" value="Ig_sub2"/>
</dbReference>
<dbReference type="Pfam" id="PF13927">
    <property type="entry name" value="Ig_3"/>
    <property type="match status" value="4"/>
</dbReference>
<evidence type="ECO:0000256" key="2">
    <source>
        <dbReference type="SAM" id="SignalP"/>
    </source>
</evidence>
<dbReference type="AlphaFoldDB" id="A0AAN8MGD1"/>
<accession>A0AAN8MGD1</accession>
<name>A0AAN8MGD1_9TELE</name>
<feature type="domain" description="Ig-like" evidence="3">
    <location>
        <begin position="498"/>
        <end position="576"/>
    </location>
</feature>
<dbReference type="InterPro" id="IPR036179">
    <property type="entry name" value="Ig-like_dom_sf"/>
</dbReference>
<evidence type="ECO:0000259" key="3">
    <source>
        <dbReference type="PROSITE" id="PS50835"/>
    </source>
</evidence>
<organism evidence="4 5">
    <name type="scientific">Coregonus suidteri</name>
    <dbReference type="NCBI Taxonomy" id="861788"/>
    <lineage>
        <taxon>Eukaryota</taxon>
        <taxon>Metazoa</taxon>
        <taxon>Chordata</taxon>
        <taxon>Craniata</taxon>
        <taxon>Vertebrata</taxon>
        <taxon>Euteleostomi</taxon>
        <taxon>Actinopterygii</taxon>
        <taxon>Neopterygii</taxon>
        <taxon>Teleostei</taxon>
        <taxon>Protacanthopterygii</taxon>
        <taxon>Salmoniformes</taxon>
        <taxon>Salmonidae</taxon>
        <taxon>Coregoninae</taxon>
        <taxon>Coregonus</taxon>
    </lineage>
</organism>
<dbReference type="SUPFAM" id="SSF48726">
    <property type="entry name" value="Immunoglobulin"/>
    <property type="match status" value="5"/>
</dbReference>
<dbReference type="EMBL" id="JAGTTL010000002">
    <property type="protein sequence ID" value="KAK6326171.1"/>
    <property type="molecule type" value="Genomic_DNA"/>
</dbReference>
<comment type="caution">
    <text evidence="4">The sequence shown here is derived from an EMBL/GenBank/DDBJ whole genome shotgun (WGS) entry which is preliminary data.</text>
</comment>
<feature type="domain" description="Ig-like" evidence="3">
    <location>
        <begin position="131"/>
        <end position="227"/>
    </location>
</feature>
<feature type="domain" description="Ig-like" evidence="3">
    <location>
        <begin position="410"/>
        <end position="491"/>
    </location>
</feature>
<evidence type="ECO:0000313" key="5">
    <source>
        <dbReference type="Proteomes" id="UP001356427"/>
    </source>
</evidence>
<gene>
    <name evidence="4" type="ORF">J4Q44_G00018160</name>
</gene>
<dbReference type="Proteomes" id="UP001356427">
    <property type="component" value="Unassembled WGS sequence"/>
</dbReference>
<dbReference type="PANTHER" id="PTHR46013">
    <property type="entry name" value="VASCULAR CELL ADHESION MOLECULE 1"/>
    <property type="match status" value="1"/>
</dbReference>
<dbReference type="Gene3D" id="2.60.40.10">
    <property type="entry name" value="Immunoglobulins"/>
    <property type="match status" value="5"/>
</dbReference>
<feature type="domain" description="Ig-like" evidence="3">
    <location>
        <begin position="234"/>
        <end position="315"/>
    </location>
</feature>
<dbReference type="InterPro" id="IPR003599">
    <property type="entry name" value="Ig_sub"/>
</dbReference>
<feature type="chain" id="PRO_5042940500" description="Ig-like domain-containing protein" evidence="2">
    <location>
        <begin position="22"/>
        <end position="664"/>
    </location>
</feature>
<keyword evidence="1" id="KW-0472">Membrane</keyword>
<keyword evidence="2" id="KW-0732">Signal</keyword>
<dbReference type="PANTHER" id="PTHR46013:SF4">
    <property type="entry name" value="B-CELL RECEPTOR CD22-RELATED"/>
    <property type="match status" value="1"/>
</dbReference>
<feature type="transmembrane region" description="Helical" evidence="1">
    <location>
        <begin position="593"/>
        <end position="614"/>
    </location>
</feature>
<evidence type="ECO:0000256" key="1">
    <source>
        <dbReference type="SAM" id="Phobius"/>
    </source>
</evidence>
<dbReference type="SMART" id="SM00409">
    <property type="entry name" value="IG"/>
    <property type="match status" value="5"/>
</dbReference>
<feature type="domain" description="Ig-like" evidence="3">
    <location>
        <begin position="322"/>
        <end position="403"/>
    </location>
</feature>
<feature type="signal peptide" evidence="2">
    <location>
        <begin position="1"/>
        <end position="21"/>
    </location>
</feature>
<dbReference type="SMART" id="SM00408">
    <property type="entry name" value="IGc2"/>
    <property type="match status" value="4"/>
</dbReference>
<proteinExistence type="predicted"/>
<keyword evidence="1" id="KW-0812">Transmembrane</keyword>